<evidence type="ECO:0000259" key="2">
    <source>
        <dbReference type="Pfam" id="PF03795"/>
    </source>
</evidence>
<evidence type="ECO:0000256" key="1">
    <source>
        <dbReference type="ARBA" id="ARBA00007689"/>
    </source>
</evidence>
<dbReference type="InterPro" id="IPR005545">
    <property type="entry name" value="YCII"/>
</dbReference>
<comment type="similarity">
    <text evidence="1">Belongs to the YciI family.</text>
</comment>
<proteinExistence type="inferred from homology"/>
<dbReference type="Pfam" id="PF03795">
    <property type="entry name" value="YCII"/>
    <property type="match status" value="1"/>
</dbReference>
<dbReference type="EMBL" id="CP013661">
    <property type="protein sequence ID" value="ALS77949.1"/>
    <property type="molecule type" value="Genomic_DNA"/>
</dbReference>
<dbReference type="InterPro" id="IPR011008">
    <property type="entry name" value="Dimeric_a/b-barrel"/>
</dbReference>
<keyword evidence="4" id="KW-1185">Reference proteome</keyword>
<feature type="domain" description="YCII-related" evidence="2">
    <location>
        <begin position="2"/>
        <end position="83"/>
    </location>
</feature>
<name>A0ABM5WUG4_9BACL</name>
<reference evidence="3" key="1">
    <citation type="submission" date="2016-01" db="EMBL/GenBank/DDBJ databases">
        <title>Complete genome of Planococcus kocurri type strain.</title>
        <authorList>
            <person name="See-Too W.S."/>
        </authorList>
    </citation>
    <scope>NUCLEOTIDE SEQUENCE [LARGE SCALE GENOMIC DNA]</scope>
    <source>
        <strain evidence="3">ATCC 43650</strain>
    </source>
</reference>
<organism evidence="3 4">
    <name type="scientific">Planococcus kocurii</name>
    <dbReference type="NCBI Taxonomy" id="1374"/>
    <lineage>
        <taxon>Bacteria</taxon>
        <taxon>Bacillati</taxon>
        <taxon>Bacillota</taxon>
        <taxon>Bacilli</taxon>
        <taxon>Bacillales</taxon>
        <taxon>Caryophanaceae</taxon>
        <taxon>Planococcus</taxon>
    </lineage>
</organism>
<dbReference type="Gene3D" id="3.30.70.1060">
    <property type="entry name" value="Dimeric alpha+beta barrel"/>
    <property type="match status" value="1"/>
</dbReference>
<evidence type="ECO:0000313" key="3">
    <source>
        <dbReference type="EMBL" id="ALS77949.1"/>
    </source>
</evidence>
<dbReference type="PANTHER" id="PTHR37828">
    <property type="entry name" value="GSR2449 PROTEIN"/>
    <property type="match status" value="1"/>
</dbReference>
<protein>
    <recommendedName>
        <fullName evidence="2">YCII-related domain-containing protein</fullName>
    </recommendedName>
</protein>
<dbReference type="RefSeq" id="WP_058384620.1">
    <property type="nucleotide sequence ID" value="NZ_CP013661.2"/>
</dbReference>
<evidence type="ECO:0000313" key="4">
    <source>
        <dbReference type="Proteomes" id="UP000065533"/>
    </source>
</evidence>
<dbReference type="SUPFAM" id="SSF54909">
    <property type="entry name" value="Dimeric alpha+beta barrel"/>
    <property type="match status" value="1"/>
</dbReference>
<dbReference type="Proteomes" id="UP000065533">
    <property type="component" value="Chromosome"/>
</dbReference>
<dbReference type="PANTHER" id="PTHR37828:SF1">
    <property type="entry name" value="YCII-RELATED DOMAIN-CONTAINING PROTEIN"/>
    <property type="match status" value="1"/>
</dbReference>
<gene>
    <name evidence="3" type="ORF">AUO94_04500</name>
</gene>
<sequence>MRYFAVLLPMKDADKSQEFRAQHLAFLAAQRNSGQVVVNGKFVDGSGGLVIYRAESFANCEALVKADPYIVEGARKYEIFEWEAVWADNGT</sequence>
<accession>A0ABM5WUG4</accession>